<dbReference type="PANTHER" id="PTHR43537:SF5">
    <property type="entry name" value="UXU OPERON TRANSCRIPTIONAL REGULATOR"/>
    <property type="match status" value="1"/>
</dbReference>
<feature type="domain" description="HTH gntR-type" evidence="4">
    <location>
        <begin position="20"/>
        <end position="87"/>
    </location>
</feature>
<evidence type="ECO:0000313" key="6">
    <source>
        <dbReference type="Proteomes" id="UP001595848"/>
    </source>
</evidence>
<gene>
    <name evidence="5" type="ORF">ACFOY1_17515</name>
</gene>
<dbReference type="PANTHER" id="PTHR43537">
    <property type="entry name" value="TRANSCRIPTIONAL REGULATOR, GNTR FAMILY"/>
    <property type="match status" value="1"/>
</dbReference>
<keyword evidence="2" id="KW-0238">DNA-binding</keyword>
<dbReference type="SMART" id="SM00895">
    <property type="entry name" value="FCD"/>
    <property type="match status" value="1"/>
</dbReference>
<comment type="caution">
    <text evidence="5">The sequence shown here is derived from an EMBL/GenBank/DDBJ whole genome shotgun (WGS) entry which is preliminary data.</text>
</comment>
<sequence length="234" mass="26043">MSNRQTSSANERLPLGRATKSLPEQVADQLAEMIHGGECEPGERLKEEMLAERFAVSRTTIREAINALERRGMIERMPRYGARVKVIDAAEVEEIFGIRAQLLGLAARMVAEKGSDATLARFAGHIERLCQLAEKESTAPAAYAKASIEAQHLLVSDAGWKQLSTIYEGLSSQALWRISVRGKSLSFKTVQRRRESAADWQRICEAVLARDPDQAELRAKALLHASYLAAREWL</sequence>
<dbReference type="InterPro" id="IPR011711">
    <property type="entry name" value="GntR_C"/>
</dbReference>
<keyword evidence="1" id="KW-0805">Transcription regulation</keyword>
<dbReference type="RefSeq" id="WP_217966237.1">
    <property type="nucleotide sequence ID" value="NZ_JAHTBN010000011.1"/>
</dbReference>
<proteinExistence type="predicted"/>
<dbReference type="Pfam" id="PF07729">
    <property type="entry name" value="FCD"/>
    <property type="match status" value="1"/>
</dbReference>
<evidence type="ECO:0000259" key="4">
    <source>
        <dbReference type="PROSITE" id="PS50949"/>
    </source>
</evidence>
<accession>A0ABV8P1P4</accession>
<evidence type="ECO:0000256" key="1">
    <source>
        <dbReference type="ARBA" id="ARBA00023015"/>
    </source>
</evidence>
<name>A0ABV8P1P4_9BURK</name>
<evidence type="ECO:0000313" key="5">
    <source>
        <dbReference type="EMBL" id="MFC4202754.1"/>
    </source>
</evidence>
<dbReference type="Pfam" id="PF00392">
    <property type="entry name" value="GntR"/>
    <property type="match status" value="1"/>
</dbReference>
<reference evidence="6" key="1">
    <citation type="journal article" date="2019" name="Int. J. Syst. Evol. Microbiol.">
        <title>The Global Catalogue of Microorganisms (GCM) 10K type strain sequencing project: providing services to taxonomists for standard genome sequencing and annotation.</title>
        <authorList>
            <consortium name="The Broad Institute Genomics Platform"/>
            <consortium name="The Broad Institute Genome Sequencing Center for Infectious Disease"/>
            <person name="Wu L."/>
            <person name="Ma J."/>
        </authorList>
    </citation>
    <scope>NUCLEOTIDE SEQUENCE [LARGE SCALE GENOMIC DNA]</scope>
    <source>
        <strain evidence="6">LMG 24813</strain>
    </source>
</reference>
<keyword evidence="3" id="KW-0804">Transcription</keyword>
<dbReference type="SMART" id="SM00345">
    <property type="entry name" value="HTH_GNTR"/>
    <property type="match status" value="1"/>
</dbReference>
<dbReference type="CDD" id="cd07377">
    <property type="entry name" value="WHTH_GntR"/>
    <property type="match status" value="1"/>
</dbReference>
<organism evidence="5 6">
    <name type="scientific">Candidimonas humi</name>
    <dbReference type="NCBI Taxonomy" id="683355"/>
    <lineage>
        <taxon>Bacteria</taxon>
        <taxon>Pseudomonadati</taxon>
        <taxon>Pseudomonadota</taxon>
        <taxon>Betaproteobacteria</taxon>
        <taxon>Burkholderiales</taxon>
        <taxon>Alcaligenaceae</taxon>
        <taxon>Candidimonas</taxon>
    </lineage>
</organism>
<dbReference type="InterPro" id="IPR000524">
    <property type="entry name" value="Tscrpt_reg_HTH_GntR"/>
</dbReference>
<evidence type="ECO:0000256" key="2">
    <source>
        <dbReference type="ARBA" id="ARBA00023125"/>
    </source>
</evidence>
<protein>
    <submittedName>
        <fullName evidence="5">GntR family transcriptional regulator</fullName>
    </submittedName>
</protein>
<evidence type="ECO:0000256" key="3">
    <source>
        <dbReference type="ARBA" id="ARBA00023163"/>
    </source>
</evidence>
<dbReference type="PROSITE" id="PS50949">
    <property type="entry name" value="HTH_GNTR"/>
    <property type="match status" value="1"/>
</dbReference>
<keyword evidence="6" id="KW-1185">Reference proteome</keyword>
<dbReference type="EMBL" id="JBHSBV010000006">
    <property type="protein sequence ID" value="MFC4202754.1"/>
    <property type="molecule type" value="Genomic_DNA"/>
</dbReference>
<dbReference type="Proteomes" id="UP001595848">
    <property type="component" value="Unassembled WGS sequence"/>
</dbReference>